<evidence type="ECO:0000256" key="2">
    <source>
        <dbReference type="SAM" id="SignalP"/>
    </source>
</evidence>
<feature type="domain" description="Reverse transcriptase Ty1/copia-type" evidence="3">
    <location>
        <begin position="293"/>
        <end position="335"/>
    </location>
</feature>
<dbReference type="PANTHER" id="PTHR47592">
    <property type="entry name" value="PBF68 PROTEIN"/>
    <property type="match status" value="1"/>
</dbReference>
<dbReference type="Pfam" id="PF07727">
    <property type="entry name" value="RVT_2"/>
    <property type="match status" value="1"/>
</dbReference>
<feature type="region of interest" description="Disordered" evidence="1">
    <location>
        <begin position="97"/>
        <end position="117"/>
    </location>
</feature>
<proteinExistence type="predicted"/>
<gene>
    <name evidence="5" type="ORF">Tci_049163</name>
</gene>
<feature type="region of interest" description="Disordered" evidence="1">
    <location>
        <begin position="53"/>
        <end position="79"/>
    </location>
</feature>
<evidence type="ECO:0000313" key="5">
    <source>
        <dbReference type="EMBL" id="GEU77185.1"/>
    </source>
</evidence>
<dbReference type="Pfam" id="PF22936">
    <property type="entry name" value="Pol_BBD"/>
    <property type="match status" value="1"/>
</dbReference>
<evidence type="ECO:0000256" key="1">
    <source>
        <dbReference type="SAM" id="MobiDB-lite"/>
    </source>
</evidence>
<evidence type="ECO:0000259" key="3">
    <source>
        <dbReference type="Pfam" id="PF07727"/>
    </source>
</evidence>
<feature type="signal peptide" evidence="2">
    <location>
        <begin position="1"/>
        <end position="29"/>
    </location>
</feature>
<dbReference type="PANTHER" id="PTHR47592:SF27">
    <property type="entry name" value="OS08G0421700 PROTEIN"/>
    <property type="match status" value="1"/>
</dbReference>
<organism evidence="5">
    <name type="scientific">Tanacetum cinerariifolium</name>
    <name type="common">Dalmatian daisy</name>
    <name type="synonym">Chrysanthemum cinerariifolium</name>
    <dbReference type="NCBI Taxonomy" id="118510"/>
    <lineage>
        <taxon>Eukaryota</taxon>
        <taxon>Viridiplantae</taxon>
        <taxon>Streptophyta</taxon>
        <taxon>Embryophyta</taxon>
        <taxon>Tracheophyta</taxon>
        <taxon>Spermatophyta</taxon>
        <taxon>Magnoliopsida</taxon>
        <taxon>eudicotyledons</taxon>
        <taxon>Gunneridae</taxon>
        <taxon>Pentapetalae</taxon>
        <taxon>asterids</taxon>
        <taxon>campanulids</taxon>
        <taxon>Asterales</taxon>
        <taxon>Asteraceae</taxon>
        <taxon>Asteroideae</taxon>
        <taxon>Anthemideae</taxon>
        <taxon>Anthemidinae</taxon>
        <taxon>Tanacetum</taxon>
    </lineage>
</organism>
<name>A0A6L2MXT1_TANCI</name>
<reference evidence="5" key="1">
    <citation type="journal article" date="2019" name="Sci. Rep.">
        <title>Draft genome of Tanacetum cinerariifolium, the natural source of mosquito coil.</title>
        <authorList>
            <person name="Yamashiro T."/>
            <person name="Shiraishi A."/>
            <person name="Satake H."/>
            <person name="Nakayama K."/>
        </authorList>
    </citation>
    <scope>NUCLEOTIDE SEQUENCE</scope>
</reference>
<dbReference type="EMBL" id="BKCJ010007422">
    <property type="protein sequence ID" value="GEU77185.1"/>
    <property type="molecule type" value="Genomic_DNA"/>
</dbReference>
<dbReference type="AlphaFoldDB" id="A0A6L2MXT1"/>
<dbReference type="InterPro" id="IPR013103">
    <property type="entry name" value="RVT_2"/>
</dbReference>
<sequence>MHFLLTTLKVVYVLTTSMLELVEDATVEAIRIRAKWENDDYIYRGYILNEEGKNKHNKQNKGKKRSNENNSGSSSNKKPKLECWKCGKTCHFKRDYRSGKKNNANAGGSRKGSKDQDQGQNLLHVWNSFAKYSVSLISKAFYVLVDAIAWWIDSGATTHVCKDRCWFKTFDLVEDRSVIYMGDEHFTLVHGKGSVALEFSSTKTVTLFNVLYVPKLHKNLVSGPVLNKYGYKHVYESNKYILLKSGVFAGFGCYNNDAAFWKEAINDEIGSIMENNTWVLSDLPPCCKPLVIHNIMIHQMDVKTTFLNGDLDEEVYMKQAEGFVMSGTDQNQVDKTKKFLSSRFLMKDMGEADVILDCSPVSTPMDPIEKLKPNTKKPIDQLGYSRAIGCLMYGMTSTRPDIAYAVDSYSDASWINHVEDSSSTSGWVFLLEGCAISWASKKQTCISGFTIESEFVALVTAGKEAEWLRNLIHEIPIWLKPITPISIRCDSTPTMARAYSQIYNGKSRHLGVKGQRPLRSQGAEPLAGVPLLGQRARVEGGYPSLRSEANDPTQTVYPVLQFVDHAGRPRLSFMVDVNSSNLCSLLDACDNVAKIFMGSDSNSEWRPVVWRHVRSIFMDCVMVSTRPTADGKVSIDANHVFAGKHGINVMMVPRFSPDSNVAEVEEHIKSSRHTFIVYVRYGFLSGFFVTSLSVKANKIEVKFDKTSMQETPVEDLKSMTRSTNDFQKNMTINPYVTAMPDGNTSRKRTRLLDACDNVAKRFIGSNNNLEWRPVVWRPVHSIFMDCVMVSMRPIADGRVSIDANHEFAGKHGINVMMFPRFILESNVTEVKEQIKVDDVIEVDRTRAEALSNVQKFKEEDYTMFYCLVCHTNLLVVEAHVDLAIDGKSILFHTGLKLFDIKMPLRRGKLCHAYIQEKEKKSNVAEVEEHIKLDDVMEVDTITWYNNLSVKCLQATIREVHEEAIQKAMTAFNSMVIGTGSVWKRCEKRLHTFLRKELKLRQKLNVTEVEEQIKVDDVMKVDTEALSNVQKFKREEYTMFYCPVCHTNLLVVEDQVDLAVDGGYQKALAAFNSMVVGTGSVRKRCEKQKSNVAEVEEQIKVDDVMEVDTEALSNAQKFKEEDYPMFYCPVCHTNLLVVEAQKVLVAFNSMVVGTGSVRQRCEKRLHTFLRKELEKALVAFNSMVVGTGSVRQRCEKRLHSFLRKELKATIREVHKEAVQKALAAFKSMVVGTGIVRQICEKVKKDAILVIVDWETHIKE</sequence>
<comment type="caution">
    <text evidence="5">The sequence shown here is derived from an EMBL/GenBank/DDBJ whole genome shotgun (WGS) entry which is preliminary data.</text>
</comment>
<feature type="domain" description="Retrovirus-related Pol polyprotein from transposon TNT 1-94-like beta-barrel" evidence="4">
    <location>
        <begin position="150"/>
        <end position="231"/>
    </location>
</feature>
<accession>A0A6L2MXT1</accession>
<protein>
    <submittedName>
        <fullName evidence="5">Zinc finger, CCHC-type</fullName>
    </submittedName>
</protein>
<feature type="chain" id="PRO_5026875557" evidence="2">
    <location>
        <begin position="30"/>
        <end position="1258"/>
    </location>
</feature>
<evidence type="ECO:0000259" key="4">
    <source>
        <dbReference type="Pfam" id="PF22936"/>
    </source>
</evidence>
<dbReference type="CDD" id="cd09272">
    <property type="entry name" value="RNase_HI_RT_Ty1"/>
    <property type="match status" value="1"/>
</dbReference>
<dbReference type="InterPro" id="IPR054722">
    <property type="entry name" value="PolX-like_BBD"/>
</dbReference>
<keyword evidence="2" id="KW-0732">Signal</keyword>
<feature type="compositionally biased region" description="Basic residues" evidence="1">
    <location>
        <begin position="55"/>
        <end position="64"/>
    </location>
</feature>